<dbReference type="Gene3D" id="1.20.1540.10">
    <property type="entry name" value="Rhomboid-like"/>
    <property type="match status" value="1"/>
</dbReference>
<keyword evidence="4" id="KW-0256">Endoplasmic reticulum</keyword>
<keyword evidence="6 7" id="KW-0472">Membrane</keyword>
<dbReference type="GO" id="GO:0050708">
    <property type="term" value="P:regulation of protein secretion"/>
    <property type="evidence" value="ECO:0007669"/>
    <property type="project" value="TreeGrafter"/>
</dbReference>
<gene>
    <name evidence="9" type="ORF">NQ314_021131</name>
</gene>
<evidence type="ECO:0000256" key="2">
    <source>
        <dbReference type="ARBA" id="ARBA00009045"/>
    </source>
</evidence>
<dbReference type="GO" id="GO:0042058">
    <property type="term" value="P:regulation of epidermal growth factor receptor signaling pathway"/>
    <property type="evidence" value="ECO:0007669"/>
    <property type="project" value="TreeGrafter"/>
</dbReference>
<evidence type="ECO:0000256" key="7">
    <source>
        <dbReference type="SAM" id="Phobius"/>
    </source>
</evidence>
<evidence type="ECO:0000313" key="9">
    <source>
        <dbReference type="EMBL" id="KAJ8926529.1"/>
    </source>
</evidence>
<dbReference type="GO" id="GO:0005789">
    <property type="term" value="C:endoplasmic reticulum membrane"/>
    <property type="evidence" value="ECO:0007669"/>
    <property type="project" value="UniProtKB-SubCell"/>
</dbReference>
<accession>A0AAV8WII9</accession>
<keyword evidence="10" id="KW-1185">Reference proteome</keyword>
<dbReference type="PANTHER" id="PTHR45965">
    <property type="entry name" value="INACTIVE RHOMBOID PROTEIN"/>
    <property type="match status" value="1"/>
</dbReference>
<evidence type="ECO:0000256" key="1">
    <source>
        <dbReference type="ARBA" id="ARBA00004477"/>
    </source>
</evidence>
<dbReference type="PANTHER" id="PTHR45965:SF3">
    <property type="entry name" value="INACTIVE RHOMBOID PROTEIN 1"/>
    <property type="match status" value="1"/>
</dbReference>
<dbReference type="InterPro" id="IPR022764">
    <property type="entry name" value="Peptidase_S54_rhomboid_dom"/>
</dbReference>
<evidence type="ECO:0000313" key="10">
    <source>
        <dbReference type="Proteomes" id="UP001162156"/>
    </source>
</evidence>
<sequence>FGPRAGDLIHLGAKFAPCMRVDNKIKKEIDKIQAKERETACCIRNDDSGCKTISQWKKWSVAESGPGGRISGSVCGLDPKGAFHEEASLCSQVSCLNDVCGMLPFYFPETPDQFYRLWTSLFLHAGVLQLMISVLIQYFLMRDLEKLTGSLRIGIIYIGSGVAGNLASAIFVPYRAD</sequence>
<feature type="non-terminal residue" evidence="9">
    <location>
        <position position="177"/>
    </location>
</feature>
<protein>
    <recommendedName>
        <fullName evidence="8">Peptidase S54 rhomboid domain-containing protein</fullName>
    </recommendedName>
</protein>
<dbReference type="InterPro" id="IPR051512">
    <property type="entry name" value="Inactive_Rhomboid"/>
</dbReference>
<evidence type="ECO:0000256" key="4">
    <source>
        <dbReference type="ARBA" id="ARBA00022824"/>
    </source>
</evidence>
<comment type="caution">
    <text evidence="9">The sequence shown here is derived from an EMBL/GenBank/DDBJ whole genome shotgun (WGS) entry which is preliminary data.</text>
</comment>
<dbReference type="Proteomes" id="UP001162156">
    <property type="component" value="Unassembled WGS sequence"/>
</dbReference>
<evidence type="ECO:0000259" key="8">
    <source>
        <dbReference type="Pfam" id="PF01694"/>
    </source>
</evidence>
<comment type="similarity">
    <text evidence="2">Belongs to the peptidase S54 family.</text>
</comment>
<dbReference type="AlphaFoldDB" id="A0AAV8WII9"/>
<dbReference type="Pfam" id="PF01694">
    <property type="entry name" value="Rhomboid"/>
    <property type="match status" value="1"/>
</dbReference>
<keyword evidence="3 7" id="KW-0812">Transmembrane</keyword>
<keyword evidence="5 7" id="KW-1133">Transmembrane helix</keyword>
<feature type="non-terminal residue" evidence="9">
    <location>
        <position position="1"/>
    </location>
</feature>
<name>A0AAV8WII9_9CUCU</name>
<feature type="transmembrane region" description="Helical" evidence="7">
    <location>
        <begin position="153"/>
        <end position="174"/>
    </location>
</feature>
<evidence type="ECO:0000256" key="3">
    <source>
        <dbReference type="ARBA" id="ARBA00022692"/>
    </source>
</evidence>
<feature type="transmembrane region" description="Helical" evidence="7">
    <location>
        <begin position="121"/>
        <end position="141"/>
    </location>
</feature>
<dbReference type="GO" id="GO:0004252">
    <property type="term" value="F:serine-type endopeptidase activity"/>
    <property type="evidence" value="ECO:0007669"/>
    <property type="project" value="InterPro"/>
</dbReference>
<comment type="subcellular location">
    <subcellularLocation>
        <location evidence="1">Endoplasmic reticulum membrane</location>
        <topology evidence="1">Multi-pass membrane protein</topology>
    </subcellularLocation>
</comment>
<proteinExistence type="inferred from homology"/>
<reference evidence="9" key="1">
    <citation type="journal article" date="2023" name="Insect Mol. Biol.">
        <title>Genome sequencing provides insights into the evolution of gene families encoding plant cell wall-degrading enzymes in longhorned beetles.</title>
        <authorList>
            <person name="Shin N.R."/>
            <person name="Okamura Y."/>
            <person name="Kirsch R."/>
            <person name="Pauchet Y."/>
        </authorList>
    </citation>
    <scope>NUCLEOTIDE SEQUENCE</scope>
    <source>
        <strain evidence="9">RBIC_L_NR</strain>
    </source>
</reference>
<dbReference type="InterPro" id="IPR035952">
    <property type="entry name" value="Rhomboid-like_sf"/>
</dbReference>
<dbReference type="EMBL" id="JANEYF010005871">
    <property type="protein sequence ID" value="KAJ8926529.1"/>
    <property type="molecule type" value="Genomic_DNA"/>
</dbReference>
<feature type="domain" description="Peptidase S54 rhomboid" evidence="8">
    <location>
        <begin position="112"/>
        <end position="174"/>
    </location>
</feature>
<dbReference type="SUPFAM" id="SSF144091">
    <property type="entry name" value="Rhomboid-like"/>
    <property type="match status" value="1"/>
</dbReference>
<organism evidence="9 10">
    <name type="scientific">Rhamnusium bicolor</name>
    <dbReference type="NCBI Taxonomy" id="1586634"/>
    <lineage>
        <taxon>Eukaryota</taxon>
        <taxon>Metazoa</taxon>
        <taxon>Ecdysozoa</taxon>
        <taxon>Arthropoda</taxon>
        <taxon>Hexapoda</taxon>
        <taxon>Insecta</taxon>
        <taxon>Pterygota</taxon>
        <taxon>Neoptera</taxon>
        <taxon>Endopterygota</taxon>
        <taxon>Coleoptera</taxon>
        <taxon>Polyphaga</taxon>
        <taxon>Cucujiformia</taxon>
        <taxon>Chrysomeloidea</taxon>
        <taxon>Cerambycidae</taxon>
        <taxon>Lepturinae</taxon>
        <taxon>Rhagiini</taxon>
        <taxon>Rhamnusium</taxon>
    </lineage>
</organism>
<evidence type="ECO:0000256" key="6">
    <source>
        <dbReference type="ARBA" id="ARBA00023136"/>
    </source>
</evidence>
<evidence type="ECO:0000256" key="5">
    <source>
        <dbReference type="ARBA" id="ARBA00022989"/>
    </source>
</evidence>